<dbReference type="AlphaFoldDB" id="A0A3N4JQ55"/>
<dbReference type="PANTHER" id="PTHR24198">
    <property type="entry name" value="ANKYRIN REPEAT AND PROTEIN KINASE DOMAIN-CONTAINING PROTEIN"/>
    <property type="match status" value="1"/>
</dbReference>
<proteinExistence type="predicted"/>
<dbReference type="SUPFAM" id="SSF48403">
    <property type="entry name" value="Ankyrin repeat"/>
    <property type="match status" value="1"/>
</dbReference>
<dbReference type="PROSITE" id="PS50297">
    <property type="entry name" value="ANK_REP_REGION"/>
    <property type="match status" value="1"/>
</dbReference>
<protein>
    <submittedName>
        <fullName evidence="4">Ankyrin</fullName>
    </submittedName>
</protein>
<dbReference type="PANTHER" id="PTHR24198:SF165">
    <property type="entry name" value="ANKYRIN REPEAT-CONTAINING PROTEIN-RELATED"/>
    <property type="match status" value="1"/>
</dbReference>
<keyword evidence="5" id="KW-1185">Reference proteome</keyword>
<sequence length="320" mass="36105">RKGRESVVRMLLLRKDVDVNGRCRPEEPVTSSSPIFRAVRSKHHSVLRQLLEHPKIELVTGEPTPVSALRRAVKVGDECSVKILLEDGRVDVNHGSSFSYSPVGTAVLRGNAGMLRLLLSDWNIRLNRFGTDNDSVVGIHRYSTILAQALFSHNPNVEIVELLMQHPQVVIYPRVLHHAVKCVQSHLPTIELLLRDERVQVNFRSGKRYNTPLITALMALKSKHVPDFLAAVRLLIGCERVDVNLPDHEGHTPLVLMIEAGRVDMVKLLLERKDLIVEEENLISMEQARSRGGNAVEIRKCLDGFLEERRRLVKGEEPVL</sequence>
<dbReference type="InterPro" id="IPR036770">
    <property type="entry name" value="Ankyrin_rpt-contain_sf"/>
</dbReference>
<dbReference type="OrthoDB" id="341259at2759"/>
<dbReference type="PROSITE" id="PS50088">
    <property type="entry name" value="ANK_REPEAT"/>
    <property type="match status" value="1"/>
</dbReference>
<keyword evidence="1" id="KW-0677">Repeat</keyword>
<dbReference type="STRING" id="1336337.A0A3N4JQ55"/>
<organism evidence="4 5">
    <name type="scientific">Choiromyces venosus 120613-1</name>
    <dbReference type="NCBI Taxonomy" id="1336337"/>
    <lineage>
        <taxon>Eukaryota</taxon>
        <taxon>Fungi</taxon>
        <taxon>Dikarya</taxon>
        <taxon>Ascomycota</taxon>
        <taxon>Pezizomycotina</taxon>
        <taxon>Pezizomycetes</taxon>
        <taxon>Pezizales</taxon>
        <taxon>Tuberaceae</taxon>
        <taxon>Choiromyces</taxon>
    </lineage>
</organism>
<evidence type="ECO:0000256" key="3">
    <source>
        <dbReference type="PROSITE-ProRule" id="PRU00023"/>
    </source>
</evidence>
<dbReference type="Gene3D" id="1.25.40.20">
    <property type="entry name" value="Ankyrin repeat-containing domain"/>
    <property type="match status" value="2"/>
</dbReference>
<dbReference type="EMBL" id="ML120419">
    <property type="protein sequence ID" value="RPA95984.1"/>
    <property type="molecule type" value="Genomic_DNA"/>
</dbReference>
<evidence type="ECO:0000256" key="2">
    <source>
        <dbReference type="ARBA" id="ARBA00023043"/>
    </source>
</evidence>
<evidence type="ECO:0000256" key="1">
    <source>
        <dbReference type="ARBA" id="ARBA00022737"/>
    </source>
</evidence>
<evidence type="ECO:0000313" key="4">
    <source>
        <dbReference type="EMBL" id="RPA95984.1"/>
    </source>
</evidence>
<gene>
    <name evidence="4" type="ORF">L873DRAFT_1812078</name>
</gene>
<evidence type="ECO:0000313" key="5">
    <source>
        <dbReference type="Proteomes" id="UP000276215"/>
    </source>
</evidence>
<dbReference type="InterPro" id="IPR002110">
    <property type="entry name" value="Ankyrin_rpt"/>
</dbReference>
<name>A0A3N4JQ55_9PEZI</name>
<dbReference type="Pfam" id="PF12796">
    <property type="entry name" value="Ank_2"/>
    <property type="match status" value="1"/>
</dbReference>
<dbReference type="SMART" id="SM00248">
    <property type="entry name" value="ANK"/>
    <property type="match status" value="4"/>
</dbReference>
<keyword evidence="2 3" id="KW-0040">ANK repeat</keyword>
<feature type="non-terminal residue" evidence="4">
    <location>
        <position position="1"/>
    </location>
</feature>
<accession>A0A3N4JQ55</accession>
<dbReference type="Proteomes" id="UP000276215">
    <property type="component" value="Unassembled WGS sequence"/>
</dbReference>
<reference evidence="4 5" key="1">
    <citation type="journal article" date="2018" name="Nat. Ecol. Evol.">
        <title>Pezizomycetes genomes reveal the molecular basis of ectomycorrhizal truffle lifestyle.</title>
        <authorList>
            <person name="Murat C."/>
            <person name="Payen T."/>
            <person name="Noel B."/>
            <person name="Kuo A."/>
            <person name="Morin E."/>
            <person name="Chen J."/>
            <person name="Kohler A."/>
            <person name="Krizsan K."/>
            <person name="Balestrini R."/>
            <person name="Da Silva C."/>
            <person name="Montanini B."/>
            <person name="Hainaut M."/>
            <person name="Levati E."/>
            <person name="Barry K.W."/>
            <person name="Belfiori B."/>
            <person name="Cichocki N."/>
            <person name="Clum A."/>
            <person name="Dockter R.B."/>
            <person name="Fauchery L."/>
            <person name="Guy J."/>
            <person name="Iotti M."/>
            <person name="Le Tacon F."/>
            <person name="Lindquist E.A."/>
            <person name="Lipzen A."/>
            <person name="Malagnac F."/>
            <person name="Mello A."/>
            <person name="Molinier V."/>
            <person name="Miyauchi S."/>
            <person name="Poulain J."/>
            <person name="Riccioni C."/>
            <person name="Rubini A."/>
            <person name="Sitrit Y."/>
            <person name="Splivallo R."/>
            <person name="Traeger S."/>
            <person name="Wang M."/>
            <person name="Zifcakova L."/>
            <person name="Wipf D."/>
            <person name="Zambonelli A."/>
            <person name="Paolocci F."/>
            <person name="Nowrousian M."/>
            <person name="Ottonello S."/>
            <person name="Baldrian P."/>
            <person name="Spatafora J.W."/>
            <person name="Henrissat B."/>
            <person name="Nagy L.G."/>
            <person name="Aury J.M."/>
            <person name="Wincker P."/>
            <person name="Grigoriev I.V."/>
            <person name="Bonfante P."/>
            <person name="Martin F.M."/>
        </authorList>
    </citation>
    <scope>NUCLEOTIDE SEQUENCE [LARGE SCALE GENOMIC DNA]</scope>
    <source>
        <strain evidence="4 5">120613-1</strain>
    </source>
</reference>
<feature type="repeat" description="ANK" evidence="3">
    <location>
        <begin position="249"/>
        <end position="272"/>
    </location>
</feature>